<dbReference type="Gene3D" id="3.30.450.380">
    <property type="match status" value="1"/>
</dbReference>
<dbReference type="InterPro" id="IPR027417">
    <property type="entry name" value="P-loop_NTPase"/>
</dbReference>
<dbReference type="Pfam" id="PF00437">
    <property type="entry name" value="T2SSE"/>
    <property type="match status" value="1"/>
</dbReference>
<evidence type="ECO:0000313" key="5">
    <source>
        <dbReference type="Proteomes" id="UP001500320"/>
    </source>
</evidence>
<protein>
    <submittedName>
        <fullName evidence="4">ATPase, T2SS/T4P/T4SS family</fullName>
    </submittedName>
</protein>
<sequence>MSRSWPPGAPEASGVSRAQWPPHPVTHPSDLGLLPRSPQPIDDLDDRVFREAVLGITASVADDLKDTEDREAALQVIRERVQRWVQDRLADGVPIGFATQRRLVDAVVDERFELGVLTPYIRDERVESIDLNGYDEVWITYSDGTCERGPAVAASDDDLIKMIQMWALHKSYNPREFSAANPLLNTALRPGDGDDGVGVRLSATMAVTPRPCASIRCHRLVDVTLDDLLRLGTVNRSLHAFLSAAVRARLNIVVTGGTAAGKTTLLRALASVIDPAERLATLESDYELFLHKLGHRHQNVIAFQVRQANSEGAGAVSLNDLIPHSLRKNIKRIIVGEVRADEIVPMFEAMNTGHPGSMCTIHADGTEEIFNRIVMLWTRGVGAQTPPAVIHLNTGETVDLVVHLRMDPETNTRFVSEILEVLPPADSDLPSRNHVYRATGPGGRAVPDVTPQCLPRLMAAGFDPSLLDPHTAMWEIG</sequence>
<dbReference type="InterPro" id="IPR050921">
    <property type="entry name" value="T4SS_GSP_E_ATPase"/>
</dbReference>
<dbReference type="RefSeq" id="WP_344856105.1">
    <property type="nucleotide sequence ID" value="NZ_BAAAUT010000005.1"/>
</dbReference>
<dbReference type="InterPro" id="IPR001482">
    <property type="entry name" value="T2SS/T4SS_dom"/>
</dbReference>
<dbReference type="Gene3D" id="3.40.50.300">
    <property type="entry name" value="P-loop containing nucleotide triphosphate hydrolases"/>
    <property type="match status" value="1"/>
</dbReference>
<dbReference type="CDD" id="cd01130">
    <property type="entry name" value="VirB11-like_ATPase"/>
    <property type="match status" value="1"/>
</dbReference>
<comment type="caution">
    <text evidence="4">The sequence shown here is derived from an EMBL/GenBank/DDBJ whole genome shotgun (WGS) entry which is preliminary data.</text>
</comment>
<feature type="region of interest" description="Disordered" evidence="2">
    <location>
        <begin position="1"/>
        <end position="37"/>
    </location>
</feature>
<dbReference type="EMBL" id="BAAAUT010000005">
    <property type="protein sequence ID" value="GAA3120106.1"/>
    <property type="molecule type" value="Genomic_DNA"/>
</dbReference>
<evidence type="ECO:0000256" key="2">
    <source>
        <dbReference type="SAM" id="MobiDB-lite"/>
    </source>
</evidence>
<gene>
    <name evidence="4" type="ORF">GCM10010466_08660</name>
</gene>
<comment type="similarity">
    <text evidence="1">Belongs to the GSP E family.</text>
</comment>
<evidence type="ECO:0000259" key="3">
    <source>
        <dbReference type="Pfam" id="PF00437"/>
    </source>
</evidence>
<feature type="domain" description="Bacterial type II secretion system protein E" evidence="3">
    <location>
        <begin position="198"/>
        <end position="377"/>
    </location>
</feature>
<name>A0ABP6MQE1_9ACTN</name>
<dbReference type="PANTHER" id="PTHR30486">
    <property type="entry name" value="TWITCHING MOTILITY PROTEIN PILT"/>
    <property type="match status" value="1"/>
</dbReference>
<accession>A0ABP6MQE1</accession>
<reference evidence="5" key="1">
    <citation type="journal article" date="2019" name="Int. J. Syst. Evol. Microbiol.">
        <title>The Global Catalogue of Microorganisms (GCM) 10K type strain sequencing project: providing services to taxonomists for standard genome sequencing and annotation.</title>
        <authorList>
            <consortium name="The Broad Institute Genomics Platform"/>
            <consortium name="The Broad Institute Genome Sequencing Center for Infectious Disease"/>
            <person name="Wu L."/>
            <person name="Ma J."/>
        </authorList>
    </citation>
    <scope>NUCLEOTIDE SEQUENCE [LARGE SCALE GENOMIC DNA]</scope>
    <source>
        <strain evidence="5">JCM 9373</strain>
    </source>
</reference>
<evidence type="ECO:0000256" key="1">
    <source>
        <dbReference type="ARBA" id="ARBA00006611"/>
    </source>
</evidence>
<dbReference type="SUPFAM" id="SSF52540">
    <property type="entry name" value="P-loop containing nucleoside triphosphate hydrolases"/>
    <property type="match status" value="1"/>
</dbReference>
<dbReference type="PANTHER" id="PTHR30486:SF6">
    <property type="entry name" value="TYPE IV PILUS RETRACTATION ATPASE PILT"/>
    <property type="match status" value="1"/>
</dbReference>
<organism evidence="4 5">
    <name type="scientific">Planomonospora alba</name>
    <dbReference type="NCBI Taxonomy" id="161354"/>
    <lineage>
        <taxon>Bacteria</taxon>
        <taxon>Bacillati</taxon>
        <taxon>Actinomycetota</taxon>
        <taxon>Actinomycetes</taxon>
        <taxon>Streptosporangiales</taxon>
        <taxon>Streptosporangiaceae</taxon>
        <taxon>Planomonospora</taxon>
    </lineage>
</organism>
<evidence type="ECO:0000313" key="4">
    <source>
        <dbReference type="EMBL" id="GAA3120106.1"/>
    </source>
</evidence>
<dbReference type="Proteomes" id="UP001500320">
    <property type="component" value="Unassembled WGS sequence"/>
</dbReference>
<proteinExistence type="inferred from homology"/>
<keyword evidence="5" id="KW-1185">Reference proteome</keyword>